<evidence type="ECO:0000259" key="15">
    <source>
        <dbReference type="PROSITE" id="PS51726"/>
    </source>
</evidence>
<keyword evidence="6" id="KW-0863">Zinc-finger</keyword>
<keyword evidence="7" id="KW-0862">Zinc</keyword>
<dbReference type="Proteomes" id="UP000186601">
    <property type="component" value="Unassembled WGS sequence"/>
</dbReference>
<dbReference type="PANTHER" id="PTHR10615">
    <property type="entry name" value="HISTONE ACETYLTRANSFERASE"/>
    <property type="match status" value="1"/>
</dbReference>
<dbReference type="CDD" id="cd04301">
    <property type="entry name" value="NAT_SF"/>
    <property type="match status" value="1"/>
</dbReference>
<dbReference type="Gene3D" id="3.40.630.30">
    <property type="match status" value="1"/>
</dbReference>
<comment type="subcellular location">
    <subcellularLocation>
        <location evidence="1">Nucleus</location>
    </subcellularLocation>
</comment>
<dbReference type="Pfam" id="PF01853">
    <property type="entry name" value="MOZ_SAS"/>
    <property type="match status" value="1"/>
</dbReference>
<dbReference type="InterPro" id="IPR036388">
    <property type="entry name" value="WH-like_DNA-bd_sf"/>
</dbReference>
<dbReference type="GO" id="GO:0006355">
    <property type="term" value="P:regulation of DNA-templated transcription"/>
    <property type="evidence" value="ECO:0007669"/>
    <property type="project" value="InterPro"/>
</dbReference>
<dbReference type="GO" id="GO:0046972">
    <property type="term" value="F:histone H4K16 acetyltransferase activity"/>
    <property type="evidence" value="ECO:0007669"/>
    <property type="project" value="TreeGrafter"/>
</dbReference>
<evidence type="ECO:0000256" key="1">
    <source>
        <dbReference type="ARBA" id="ARBA00004123"/>
    </source>
</evidence>
<dbReference type="SUPFAM" id="SSF55729">
    <property type="entry name" value="Acyl-CoA N-acyltransferases (Nat)"/>
    <property type="match status" value="1"/>
</dbReference>
<comment type="similarity">
    <text evidence="2">Belongs to the MYST (SAS/MOZ) family.</text>
</comment>
<proteinExistence type="inferred from homology"/>
<evidence type="ECO:0000256" key="13">
    <source>
        <dbReference type="PIRSR" id="PIRSR602717-51"/>
    </source>
</evidence>
<dbReference type="Pfam" id="PF17772">
    <property type="entry name" value="zf-MYST"/>
    <property type="match status" value="1"/>
</dbReference>
<dbReference type="Gene3D" id="2.30.30.140">
    <property type="match status" value="1"/>
</dbReference>
<dbReference type="InterPro" id="IPR025995">
    <property type="entry name" value="Tudor-knot"/>
</dbReference>
<keyword evidence="4" id="KW-0808">Transferase</keyword>
<feature type="region of interest" description="Disordered" evidence="14">
    <location>
        <begin position="395"/>
        <end position="431"/>
    </location>
</feature>
<evidence type="ECO:0000313" key="16">
    <source>
        <dbReference type="EMBL" id="PSR83667.1"/>
    </source>
</evidence>
<dbReference type="GO" id="GO:0008270">
    <property type="term" value="F:zinc ion binding"/>
    <property type="evidence" value="ECO:0007669"/>
    <property type="project" value="UniProtKB-KW"/>
</dbReference>
<evidence type="ECO:0000256" key="14">
    <source>
        <dbReference type="SAM" id="MobiDB-lite"/>
    </source>
</evidence>
<keyword evidence="17" id="KW-1185">Reference proteome</keyword>
<keyword evidence="9" id="KW-0805">Transcription regulation</keyword>
<comment type="caution">
    <text evidence="16">The sequence shown here is derived from an EMBL/GenBank/DDBJ whole genome shotgun (WGS) entry which is preliminary data.</text>
</comment>
<dbReference type="InterPro" id="IPR050603">
    <property type="entry name" value="MYST_HAT"/>
</dbReference>
<evidence type="ECO:0000256" key="5">
    <source>
        <dbReference type="ARBA" id="ARBA00022723"/>
    </source>
</evidence>
<protein>
    <recommendedName>
        <fullName evidence="3">histone acetyltransferase</fullName>
        <ecNumber evidence="3">2.3.1.48</ecNumber>
    </recommendedName>
</protein>
<feature type="compositionally biased region" description="Polar residues" evidence="14">
    <location>
        <begin position="395"/>
        <end position="412"/>
    </location>
</feature>
<name>A0A2R6P1R4_9APHY</name>
<dbReference type="Gene3D" id="3.30.60.60">
    <property type="entry name" value="N-acetyl transferase-like"/>
    <property type="match status" value="1"/>
</dbReference>
<dbReference type="STRING" id="98765.A0A2R6P1R4"/>
<evidence type="ECO:0000256" key="8">
    <source>
        <dbReference type="ARBA" id="ARBA00022990"/>
    </source>
</evidence>
<dbReference type="AlphaFoldDB" id="A0A2R6P1R4"/>
<evidence type="ECO:0000256" key="6">
    <source>
        <dbReference type="ARBA" id="ARBA00022771"/>
    </source>
</evidence>
<keyword evidence="8" id="KW-0007">Acetylation</keyword>
<accession>A0A2R6P1R4</accession>
<evidence type="ECO:0000256" key="7">
    <source>
        <dbReference type="ARBA" id="ARBA00022833"/>
    </source>
</evidence>
<dbReference type="PANTHER" id="PTHR10615:SF219">
    <property type="entry name" value="HISTONE ACETYLTRANSFERASE KAT5"/>
    <property type="match status" value="1"/>
</dbReference>
<evidence type="ECO:0000256" key="3">
    <source>
        <dbReference type="ARBA" id="ARBA00013184"/>
    </source>
</evidence>
<evidence type="ECO:0000313" key="17">
    <source>
        <dbReference type="Proteomes" id="UP000186601"/>
    </source>
</evidence>
<dbReference type="InterPro" id="IPR016181">
    <property type="entry name" value="Acyl_CoA_acyltransferase"/>
</dbReference>
<dbReference type="GO" id="GO:0005634">
    <property type="term" value="C:nucleus"/>
    <property type="evidence" value="ECO:0007669"/>
    <property type="project" value="UniProtKB-SubCell"/>
</dbReference>
<organism evidence="16 17">
    <name type="scientific">Hermanssonia centrifuga</name>
    <dbReference type="NCBI Taxonomy" id="98765"/>
    <lineage>
        <taxon>Eukaryota</taxon>
        <taxon>Fungi</taxon>
        <taxon>Dikarya</taxon>
        <taxon>Basidiomycota</taxon>
        <taxon>Agaricomycotina</taxon>
        <taxon>Agaricomycetes</taxon>
        <taxon>Polyporales</taxon>
        <taxon>Meruliaceae</taxon>
        <taxon>Hermanssonia</taxon>
    </lineage>
</organism>
<gene>
    <name evidence="16" type="ORF">PHLCEN_2v5674</name>
</gene>
<evidence type="ECO:0000256" key="12">
    <source>
        <dbReference type="ARBA" id="ARBA00023315"/>
    </source>
</evidence>
<keyword evidence="10" id="KW-0804">Transcription</keyword>
<dbReference type="GO" id="GO:0035267">
    <property type="term" value="C:NuA4 histone acetyltransferase complex"/>
    <property type="evidence" value="ECO:0007669"/>
    <property type="project" value="TreeGrafter"/>
</dbReference>
<evidence type="ECO:0000256" key="11">
    <source>
        <dbReference type="ARBA" id="ARBA00023242"/>
    </source>
</evidence>
<dbReference type="InterPro" id="IPR002717">
    <property type="entry name" value="HAT_MYST-type"/>
</dbReference>
<keyword evidence="5" id="KW-0479">Metal-binding</keyword>
<keyword evidence="11" id="KW-0539">Nucleus</keyword>
<dbReference type="SUPFAM" id="SSF54160">
    <property type="entry name" value="Chromo domain-like"/>
    <property type="match status" value="1"/>
</dbReference>
<feature type="domain" description="MYST-type HAT" evidence="15">
    <location>
        <begin position="126"/>
        <end position="579"/>
    </location>
</feature>
<dbReference type="InterPro" id="IPR040706">
    <property type="entry name" value="Zf-MYST"/>
</dbReference>
<dbReference type="EC" id="2.3.1.48" evidence="3"/>
<evidence type="ECO:0000256" key="9">
    <source>
        <dbReference type="ARBA" id="ARBA00023015"/>
    </source>
</evidence>
<evidence type="ECO:0000256" key="2">
    <source>
        <dbReference type="ARBA" id="ARBA00010107"/>
    </source>
</evidence>
<dbReference type="InterPro" id="IPR016197">
    <property type="entry name" value="Chromo-like_dom_sf"/>
</dbReference>
<dbReference type="EMBL" id="MLYV02000555">
    <property type="protein sequence ID" value="PSR83667.1"/>
    <property type="molecule type" value="Genomic_DNA"/>
</dbReference>
<dbReference type="OrthoDB" id="787137at2759"/>
<keyword evidence="12" id="KW-0012">Acyltransferase</keyword>
<reference evidence="16 17" key="1">
    <citation type="submission" date="2018-02" db="EMBL/GenBank/DDBJ databases">
        <title>Genome sequence of the basidiomycete white-rot fungus Phlebia centrifuga.</title>
        <authorList>
            <person name="Granchi Z."/>
            <person name="Peng M."/>
            <person name="de Vries R.P."/>
            <person name="Hilden K."/>
            <person name="Makela M.R."/>
            <person name="Grigoriev I."/>
            <person name="Riley R."/>
        </authorList>
    </citation>
    <scope>NUCLEOTIDE SEQUENCE [LARGE SCALE GENOMIC DNA]</scope>
    <source>
        <strain evidence="16 17">FBCC195</strain>
    </source>
</reference>
<dbReference type="PROSITE" id="PS51726">
    <property type="entry name" value="MYST_HAT"/>
    <property type="match status" value="1"/>
</dbReference>
<feature type="active site" description="Proton donor/acceptor" evidence="13">
    <location>
        <position position="357"/>
    </location>
</feature>
<evidence type="ECO:0000256" key="10">
    <source>
        <dbReference type="ARBA" id="ARBA00023163"/>
    </source>
</evidence>
<dbReference type="Gene3D" id="1.10.10.10">
    <property type="entry name" value="Winged helix-like DNA-binding domain superfamily/Winged helix DNA-binding domain"/>
    <property type="match status" value="1"/>
</dbReference>
<feature type="region of interest" description="Disordered" evidence="14">
    <location>
        <begin position="69"/>
        <end position="107"/>
    </location>
</feature>
<evidence type="ECO:0000256" key="4">
    <source>
        <dbReference type="ARBA" id="ARBA00022679"/>
    </source>
</evidence>
<sequence length="579" mass="64586">MPKTFYASQGDSEPCVVIKNGIDQHAYVLERRPNEVYVHYAGTDKRLDEWVLETNVRLLKSAAANGHSAEGSIQPIVESSSSHQNGAAHKKRKRSASAEVLDGAEGEATIKMSEEEYDIEHHKQITAKRNFDKVIFGRWQIKTWYFSPYPLTETEIDEHTASSVPGPSGAHTGSLSTARIPGVARASFKSHGRTSDLLAGGLGRTHGAGEKSVLWVCDKCFKYMSEGLSWELHVKKCTRKHPPGKKVYQRGAHIVWEVDGAKEKLYCQNLSLFGKLFIDVKTLFFDCDNFLFYILTDADSQRDHVLGFFSKEKLSYDDYNLACIVVLPPYQKKGYGMLLIEFSYELSRRAGKLGTPERPLSDLGLRSYLTYWIATLVRYFRRLLSVLPPGSGKIITNGNSHTPDTDLSMSPTRESEEANGLPRKRRKSTKGWDGEAIEPMMRNAYIAEDDGARGNTLCLTMGAETNCLGPMYTTFRSIEMKANPDGSATSHVVVRCTLADLARATGLRVEDAAFALNECGMLTRRKQIDLADTKDREKDTAVGEAEAEECIVISREMVEAVARERGVKKMCMDLAHVLL</sequence>
<dbReference type="Pfam" id="PF11717">
    <property type="entry name" value="Tudor-knot"/>
    <property type="match status" value="1"/>
</dbReference>